<keyword evidence="8" id="KW-1185">Reference proteome</keyword>
<dbReference type="InterPro" id="IPR000412">
    <property type="entry name" value="ABC_2_transport"/>
</dbReference>
<dbReference type="PANTHER" id="PTHR43077:SF10">
    <property type="entry name" value="TRANSPORT PERMEASE PROTEIN"/>
    <property type="match status" value="1"/>
</dbReference>
<dbReference type="EMBL" id="JAZAQF010000001">
    <property type="protein sequence ID" value="MFG3816019.1"/>
    <property type="molecule type" value="Genomic_DNA"/>
</dbReference>
<evidence type="ECO:0000256" key="5">
    <source>
        <dbReference type="RuleBase" id="RU361157"/>
    </source>
</evidence>
<evidence type="ECO:0000313" key="7">
    <source>
        <dbReference type="EMBL" id="MFG3816019.1"/>
    </source>
</evidence>
<comment type="subcellular location">
    <subcellularLocation>
        <location evidence="5">Cell membrane</location>
        <topology evidence="5">Multi-pass membrane protein</topology>
    </subcellularLocation>
    <subcellularLocation>
        <location evidence="1">Membrane</location>
        <topology evidence="1">Multi-pass membrane protein</topology>
    </subcellularLocation>
</comment>
<dbReference type="PROSITE" id="PS51012">
    <property type="entry name" value="ABC_TM2"/>
    <property type="match status" value="1"/>
</dbReference>
<keyword evidence="5" id="KW-0813">Transport</keyword>
<sequence>MSTTLPTDSPTRSPALEPSPLAEFWQETAALLRRLLIQLQRRPVTLVAGTIQPLMWLVLFGALFQNVPADLFGDHVGYGQFLGAGTIAFAAFSGALNAGLPVMFDREFGFLNRLLVAPLVSRFSIITASALYIGLLALIQTVAIVIAAAVLGAGLPGVAGLAVVGAIVLLLVAGVTSLSLGLAFALPGHVELIAAIFITNLPLLFASTALAPLSFMPGWLQWVAVLNPLSYAIEPIRYLYLHPDWSFSSIVMQAPFGSVSFGMALGVLFIFDLVAIGLVRPLLQRRMA</sequence>
<dbReference type="PIRSF" id="PIRSF006648">
    <property type="entry name" value="DrrB"/>
    <property type="match status" value="1"/>
</dbReference>
<name>A0ABW7C454_9CYAN</name>
<comment type="similarity">
    <text evidence="5">Belongs to the ABC-2 integral membrane protein family.</text>
</comment>
<gene>
    <name evidence="7" type="ORF">VPK24_00090</name>
</gene>
<protein>
    <recommendedName>
        <fullName evidence="5">Transport permease protein</fullName>
    </recommendedName>
</protein>
<keyword evidence="4 5" id="KW-0472">Membrane</keyword>
<evidence type="ECO:0000256" key="3">
    <source>
        <dbReference type="ARBA" id="ARBA00022989"/>
    </source>
</evidence>
<evidence type="ECO:0000313" key="8">
    <source>
        <dbReference type="Proteomes" id="UP001604335"/>
    </source>
</evidence>
<dbReference type="Pfam" id="PF01061">
    <property type="entry name" value="ABC2_membrane"/>
    <property type="match status" value="1"/>
</dbReference>
<evidence type="ECO:0000256" key="2">
    <source>
        <dbReference type="ARBA" id="ARBA00022692"/>
    </source>
</evidence>
<evidence type="ECO:0000259" key="6">
    <source>
        <dbReference type="PROSITE" id="PS51012"/>
    </source>
</evidence>
<dbReference type="PANTHER" id="PTHR43077">
    <property type="entry name" value="TRANSPORT PERMEASE YVFS-RELATED"/>
    <property type="match status" value="1"/>
</dbReference>
<dbReference type="InterPro" id="IPR051328">
    <property type="entry name" value="T7SS_ABC-Transporter"/>
</dbReference>
<feature type="transmembrane region" description="Helical" evidence="5">
    <location>
        <begin position="125"/>
        <end position="152"/>
    </location>
</feature>
<dbReference type="InterPro" id="IPR013525">
    <property type="entry name" value="ABC2_TM"/>
</dbReference>
<reference evidence="8" key="1">
    <citation type="journal article" date="2024" name="Algal Res.">
        <title>Biochemical, toxicological and genomic investigation of a high-biomass producing Limnothrix strain isolated from Italian shallow drinking water reservoir.</title>
        <authorList>
            <person name="Simonazzi M."/>
            <person name="Shishido T.K."/>
            <person name="Delbaje E."/>
            <person name="Wahlsten M."/>
            <person name="Fewer D.P."/>
            <person name="Sivonen K."/>
            <person name="Pezzolesi L."/>
            <person name="Pistocchi R."/>
        </authorList>
    </citation>
    <scope>NUCLEOTIDE SEQUENCE [LARGE SCALE GENOMIC DNA]</scope>
    <source>
        <strain evidence="8">LRLZ20PSL1</strain>
    </source>
</reference>
<proteinExistence type="inferred from homology"/>
<feature type="transmembrane region" description="Helical" evidence="5">
    <location>
        <begin position="261"/>
        <end position="283"/>
    </location>
</feature>
<feature type="transmembrane region" description="Helical" evidence="5">
    <location>
        <begin position="192"/>
        <end position="215"/>
    </location>
</feature>
<feature type="domain" description="ABC transmembrane type-2" evidence="6">
    <location>
        <begin position="44"/>
        <end position="286"/>
    </location>
</feature>
<accession>A0ABW7C454</accession>
<keyword evidence="3 5" id="KW-1133">Transmembrane helix</keyword>
<feature type="transmembrane region" description="Helical" evidence="5">
    <location>
        <begin position="84"/>
        <end position="104"/>
    </location>
</feature>
<organism evidence="7 8">
    <name type="scientific">Limnothrix redekei LRLZ20PSL1</name>
    <dbReference type="NCBI Taxonomy" id="3112953"/>
    <lineage>
        <taxon>Bacteria</taxon>
        <taxon>Bacillati</taxon>
        <taxon>Cyanobacteriota</taxon>
        <taxon>Cyanophyceae</taxon>
        <taxon>Pseudanabaenales</taxon>
        <taxon>Pseudanabaenaceae</taxon>
        <taxon>Limnothrix</taxon>
    </lineage>
</organism>
<feature type="transmembrane region" description="Helical" evidence="5">
    <location>
        <begin position="158"/>
        <end position="185"/>
    </location>
</feature>
<feature type="transmembrane region" description="Helical" evidence="5">
    <location>
        <begin position="43"/>
        <end position="64"/>
    </location>
</feature>
<dbReference type="Proteomes" id="UP001604335">
    <property type="component" value="Unassembled WGS sequence"/>
</dbReference>
<dbReference type="InterPro" id="IPR047817">
    <property type="entry name" value="ABC2_TM_bact-type"/>
</dbReference>
<keyword evidence="2 5" id="KW-0812">Transmembrane</keyword>
<keyword evidence="5" id="KW-1003">Cell membrane</keyword>
<comment type="caution">
    <text evidence="7">The sequence shown here is derived from an EMBL/GenBank/DDBJ whole genome shotgun (WGS) entry which is preliminary data.</text>
</comment>
<evidence type="ECO:0000256" key="1">
    <source>
        <dbReference type="ARBA" id="ARBA00004141"/>
    </source>
</evidence>
<evidence type="ECO:0000256" key="4">
    <source>
        <dbReference type="ARBA" id="ARBA00023136"/>
    </source>
</evidence>
<dbReference type="RefSeq" id="WP_190353379.1">
    <property type="nucleotide sequence ID" value="NZ_JAZAQF010000001.1"/>
</dbReference>